<dbReference type="Proteomes" id="UP001642540">
    <property type="component" value="Unassembled WGS sequence"/>
</dbReference>
<dbReference type="PROSITE" id="PS50097">
    <property type="entry name" value="BTB"/>
    <property type="match status" value="1"/>
</dbReference>
<evidence type="ECO:0000313" key="3">
    <source>
        <dbReference type="Proteomes" id="UP001642540"/>
    </source>
</evidence>
<protein>
    <recommendedName>
        <fullName evidence="1">BTB domain-containing protein</fullName>
    </recommendedName>
</protein>
<accession>A0ABP1R2W9</accession>
<dbReference type="InterPro" id="IPR008974">
    <property type="entry name" value="TRAF-like"/>
</dbReference>
<sequence>MKLDHKMGLDGVKYFGIHLLLPRYGNGDITPCRELRGRFQFSLLDSDGTPSVVVGGPSMNPVEFKQQTSCSFSKLMLMSELLHASKRLLENDTLNIHLRVWIEKGVKHQSQIGGNAVLANDGEEGSYRGMKMLSFQMGNLFNEKVMTDIKILTGTATFDAHKAVLAGRSPVFAAMIASDVHEESRVEIFIEEFDNVVVKDMLQYLYTGEAQLLEERSNDLLKIAVKYELTELKENCESMLANSLTIENAAETLVLAQTQKANFLKCRAVEFISR</sequence>
<reference evidence="2 3" key="1">
    <citation type="submission" date="2024-08" db="EMBL/GenBank/DDBJ databases">
        <authorList>
            <person name="Cucini C."/>
            <person name="Frati F."/>
        </authorList>
    </citation>
    <scope>NUCLEOTIDE SEQUENCE [LARGE SCALE GENOMIC DNA]</scope>
</reference>
<organism evidence="2 3">
    <name type="scientific">Orchesella dallaii</name>
    <dbReference type="NCBI Taxonomy" id="48710"/>
    <lineage>
        <taxon>Eukaryota</taxon>
        <taxon>Metazoa</taxon>
        <taxon>Ecdysozoa</taxon>
        <taxon>Arthropoda</taxon>
        <taxon>Hexapoda</taxon>
        <taxon>Collembola</taxon>
        <taxon>Entomobryomorpha</taxon>
        <taxon>Entomobryoidea</taxon>
        <taxon>Orchesellidae</taxon>
        <taxon>Orchesellinae</taxon>
        <taxon>Orchesella</taxon>
    </lineage>
</organism>
<dbReference type="EMBL" id="CAXLJM020000050">
    <property type="protein sequence ID" value="CAL8114627.1"/>
    <property type="molecule type" value="Genomic_DNA"/>
</dbReference>
<name>A0ABP1R2W9_9HEXA</name>
<gene>
    <name evidence="2" type="ORF">ODALV1_LOCUS16545</name>
</gene>
<dbReference type="Gene3D" id="2.60.210.10">
    <property type="entry name" value="Apoptosis, Tumor Necrosis Factor Receptor Associated Protein 2, Chain A"/>
    <property type="match status" value="1"/>
</dbReference>
<dbReference type="SMART" id="SM00225">
    <property type="entry name" value="BTB"/>
    <property type="match status" value="1"/>
</dbReference>
<keyword evidence="3" id="KW-1185">Reference proteome</keyword>
<dbReference type="InterPro" id="IPR002083">
    <property type="entry name" value="MATH/TRAF_dom"/>
</dbReference>
<dbReference type="CDD" id="cd00121">
    <property type="entry name" value="MATH"/>
    <property type="match status" value="1"/>
</dbReference>
<dbReference type="InterPro" id="IPR011333">
    <property type="entry name" value="SKP1/BTB/POZ_sf"/>
</dbReference>
<comment type="caution">
    <text evidence="2">The sequence shown here is derived from an EMBL/GenBank/DDBJ whole genome shotgun (WGS) entry which is preliminary data.</text>
</comment>
<dbReference type="SUPFAM" id="SSF49599">
    <property type="entry name" value="TRAF domain-like"/>
    <property type="match status" value="1"/>
</dbReference>
<proteinExistence type="predicted"/>
<dbReference type="PANTHER" id="PTHR24413">
    <property type="entry name" value="SPECKLE-TYPE POZ PROTEIN"/>
    <property type="match status" value="1"/>
</dbReference>
<dbReference type="SUPFAM" id="SSF54695">
    <property type="entry name" value="POZ domain"/>
    <property type="match status" value="1"/>
</dbReference>
<feature type="domain" description="BTB" evidence="1">
    <location>
        <begin position="147"/>
        <end position="214"/>
    </location>
</feature>
<evidence type="ECO:0000313" key="2">
    <source>
        <dbReference type="EMBL" id="CAL8114627.1"/>
    </source>
</evidence>
<dbReference type="Gene3D" id="3.30.710.10">
    <property type="entry name" value="Potassium Channel Kv1.1, Chain A"/>
    <property type="match status" value="1"/>
</dbReference>
<dbReference type="InterPro" id="IPR000210">
    <property type="entry name" value="BTB/POZ_dom"/>
</dbReference>
<dbReference type="Pfam" id="PF00651">
    <property type="entry name" value="BTB"/>
    <property type="match status" value="1"/>
</dbReference>
<evidence type="ECO:0000259" key="1">
    <source>
        <dbReference type="PROSITE" id="PS50097"/>
    </source>
</evidence>